<evidence type="ECO:0000313" key="3">
    <source>
        <dbReference type="Proteomes" id="UP001176941"/>
    </source>
</evidence>
<accession>A0ABN8YUP1</accession>
<gene>
    <name evidence="2" type="ORF">MRATA1EN1_LOCUS14065</name>
</gene>
<keyword evidence="3" id="KW-1185">Reference proteome</keyword>
<dbReference type="Proteomes" id="UP001176941">
    <property type="component" value="Chromosome 24"/>
</dbReference>
<protein>
    <submittedName>
        <fullName evidence="2">Uncharacterized protein</fullName>
    </submittedName>
</protein>
<proteinExistence type="predicted"/>
<reference evidence="2" key="1">
    <citation type="submission" date="2023-04" db="EMBL/GenBank/DDBJ databases">
        <authorList>
            <consortium name="ELIXIR-Norway"/>
        </authorList>
    </citation>
    <scope>NUCLEOTIDE SEQUENCE [LARGE SCALE GENOMIC DNA]</scope>
</reference>
<name>A0ABN8YUP1_RANTA</name>
<feature type="compositionally biased region" description="Low complexity" evidence="1">
    <location>
        <begin position="70"/>
        <end position="84"/>
    </location>
</feature>
<evidence type="ECO:0000256" key="1">
    <source>
        <dbReference type="SAM" id="MobiDB-lite"/>
    </source>
</evidence>
<feature type="region of interest" description="Disordered" evidence="1">
    <location>
        <begin position="1"/>
        <end position="38"/>
    </location>
</feature>
<evidence type="ECO:0000313" key="2">
    <source>
        <dbReference type="EMBL" id="CAI9165103.1"/>
    </source>
</evidence>
<organism evidence="2 3">
    <name type="scientific">Rangifer tarandus platyrhynchus</name>
    <name type="common">Svalbard reindeer</name>
    <dbReference type="NCBI Taxonomy" id="3082113"/>
    <lineage>
        <taxon>Eukaryota</taxon>
        <taxon>Metazoa</taxon>
        <taxon>Chordata</taxon>
        <taxon>Craniata</taxon>
        <taxon>Vertebrata</taxon>
        <taxon>Euteleostomi</taxon>
        <taxon>Mammalia</taxon>
        <taxon>Eutheria</taxon>
        <taxon>Laurasiatheria</taxon>
        <taxon>Artiodactyla</taxon>
        <taxon>Ruminantia</taxon>
        <taxon>Pecora</taxon>
        <taxon>Cervidae</taxon>
        <taxon>Odocoileinae</taxon>
        <taxon>Rangifer</taxon>
    </lineage>
</organism>
<feature type="region of interest" description="Disordered" evidence="1">
    <location>
        <begin position="52"/>
        <end position="101"/>
    </location>
</feature>
<sequence length="101" mass="11068">MHSHEEKQSMGQKHPSLRPALARAGQPSGPEQRQPSVWPLMPHLEFAQFGWVTGGERKRQQGSVPLLDQSPPAASSSHSSNPVLPLLPPQHCVLSPSNLQR</sequence>
<dbReference type="EMBL" id="OX459960">
    <property type="protein sequence ID" value="CAI9165103.1"/>
    <property type="molecule type" value="Genomic_DNA"/>
</dbReference>